<name>A0A7W6XZ78_9HYPH</name>
<organism evidence="2 3">
    <name type="scientific">Rhizobium esperanzae</name>
    <dbReference type="NCBI Taxonomy" id="1967781"/>
    <lineage>
        <taxon>Bacteria</taxon>
        <taxon>Pseudomonadati</taxon>
        <taxon>Pseudomonadota</taxon>
        <taxon>Alphaproteobacteria</taxon>
        <taxon>Hyphomicrobiales</taxon>
        <taxon>Rhizobiaceae</taxon>
        <taxon>Rhizobium/Agrobacterium group</taxon>
        <taxon>Rhizobium</taxon>
    </lineage>
</organism>
<proteinExistence type="predicted"/>
<dbReference type="Proteomes" id="UP000533724">
    <property type="component" value="Unassembled WGS sequence"/>
</dbReference>
<sequence>MTNKEEDMSGIRAGQKDRAKKREIIAPVRKSATSSSTADDLITQARQARSPSAEQGIDSADKQAYGLARPHKGPFDNATAFSASTYDHDLPTRQQLEAAQRNQSDAIKRQEANRQKGKSRLRAKTTAKTTKLKSDGAS</sequence>
<gene>
    <name evidence="2" type="ORF">GGE15_006634</name>
</gene>
<evidence type="ECO:0000256" key="1">
    <source>
        <dbReference type="SAM" id="MobiDB-lite"/>
    </source>
</evidence>
<accession>A0A7W6XZ78</accession>
<feature type="compositionally biased region" description="Polar residues" evidence="1">
    <location>
        <begin position="92"/>
        <end position="105"/>
    </location>
</feature>
<reference evidence="2 3" key="1">
    <citation type="submission" date="2020-08" db="EMBL/GenBank/DDBJ databases">
        <title>Genomic Encyclopedia of Type Strains, Phase IV (KMG-V): Genome sequencing to study the core and pangenomes of soil and plant-associated prokaryotes.</title>
        <authorList>
            <person name="Whitman W."/>
        </authorList>
    </citation>
    <scope>NUCLEOTIDE SEQUENCE [LARGE SCALE GENOMIC DNA]</scope>
    <source>
        <strain evidence="2 3">SEMIA 414</strain>
    </source>
</reference>
<feature type="compositionally biased region" description="Basic residues" evidence="1">
    <location>
        <begin position="115"/>
        <end position="125"/>
    </location>
</feature>
<evidence type="ECO:0000313" key="2">
    <source>
        <dbReference type="EMBL" id="MBB4443332.1"/>
    </source>
</evidence>
<feature type="compositionally biased region" description="Polar residues" evidence="1">
    <location>
        <begin position="31"/>
        <end position="53"/>
    </location>
</feature>
<evidence type="ECO:0000313" key="3">
    <source>
        <dbReference type="Proteomes" id="UP000533724"/>
    </source>
</evidence>
<comment type="caution">
    <text evidence="2">The sequence shown here is derived from an EMBL/GenBank/DDBJ whole genome shotgun (WGS) entry which is preliminary data.</text>
</comment>
<dbReference type="EMBL" id="JACIHI010000023">
    <property type="protein sequence ID" value="MBB4443332.1"/>
    <property type="molecule type" value="Genomic_DNA"/>
</dbReference>
<dbReference type="AlphaFoldDB" id="A0A7W6XZ78"/>
<feature type="compositionally biased region" description="Basic and acidic residues" evidence="1">
    <location>
        <begin position="1"/>
        <end position="24"/>
    </location>
</feature>
<feature type="region of interest" description="Disordered" evidence="1">
    <location>
        <begin position="1"/>
        <end position="138"/>
    </location>
</feature>
<protein>
    <submittedName>
        <fullName evidence="2">Uncharacterized protein</fullName>
    </submittedName>
</protein>